<protein>
    <submittedName>
        <fullName evidence="1">Uncharacterized protein</fullName>
    </submittedName>
</protein>
<dbReference type="AlphaFoldDB" id="A0AA36AZY2"/>
<organism evidence="1 2">
    <name type="scientific">Octopus vulgaris</name>
    <name type="common">Common octopus</name>
    <dbReference type="NCBI Taxonomy" id="6645"/>
    <lineage>
        <taxon>Eukaryota</taxon>
        <taxon>Metazoa</taxon>
        <taxon>Spiralia</taxon>
        <taxon>Lophotrochozoa</taxon>
        <taxon>Mollusca</taxon>
        <taxon>Cephalopoda</taxon>
        <taxon>Coleoidea</taxon>
        <taxon>Octopodiformes</taxon>
        <taxon>Octopoda</taxon>
        <taxon>Incirrata</taxon>
        <taxon>Octopodidae</taxon>
        <taxon>Octopus</taxon>
    </lineage>
</organism>
<sequence length="71" mass="8389">MEGYLNKESYVQRLINYDKKRDTESPSSKHTIRFREISVSLSAAEFTKITKTRLETKRSCLMKTTETPEER</sequence>
<dbReference type="EMBL" id="OX597819">
    <property type="protein sequence ID" value="CAI9724753.1"/>
    <property type="molecule type" value="Genomic_DNA"/>
</dbReference>
<proteinExistence type="predicted"/>
<dbReference type="Proteomes" id="UP001162480">
    <property type="component" value="Chromosome 6"/>
</dbReference>
<reference evidence="1" key="1">
    <citation type="submission" date="2023-08" db="EMBL/GenBank/DDBJ databases">
        <authorList>
            <person name="Alioto T."/>
            <person name="Alioto T."/>
            <person name="Gomez Garrido J."/>
        </authorList>
    </citation>
    <scope>NUCLEOTIDE SEQUENCE</scope>
</reference>
<gene>
    <name evidence="1" type="ORF">OCTVUL_1B008297</name>
</gene>
<accession>A0AA36AZY2</accession>
<evidence type="ECO:0000313" key="2">
    <source>
        <dbReference type="Proteomes" id="UP001162480"/>
    </source>
</evidence>
<keyword evidence="2" id="KW-1185">Reference proteome</keyword>
<name>A0AA36AZY2_OCTVU</name>
<evidence type="ECO:0000313" key="1">
    <source>
        <dbReference type="EMBL" id="CAI9724753.1"/>
    </source>
</evidence>